<name>A0A8B6X5Q9_9BURK</name>
<dbReference type="Pfam" id="PF04340">
    <property type="entry name" value="DUF484"/>
    <property type="match status" value="1"/>
</dbReference>
<accession>A0A8B6X5Q9</accession>
<proteinExistence type="predicted"/>
<dbReference type="PANTHER" id="PTHR38765:SF1">
    <property type="entry name" value="DUF484 DOMAIN-CONTAINING PROTEIN"/>
    <property type="match status" value="1"/>
</dbReference>
<sequence length="224" mass="24334">MSLDPTEVAAWLKAHPEFFNEHAEALAEISLVSPHGNRAVSLAERQVEVLREKVASVERKMTELIRFGQENDVIAENTQRLVRDLLVETDPQKLPAIVLRSLKATFMLPALALRIWSAPAAFVNEPWAAEVAADTRSFANSLMTPYCGPNSGFDAVRWLTDGNDGLVIRSVAILPLRIGAAPGAFGLLLLGSPDATRFTTEMGTTYLARIGEIASAALSRVVRA</sequence>
<dbReference type="Gene3D" id="3.30.450.40">
    <property type="match status" value="1"/>
</dbReference>
<dbReference type="AlphaFoldDB" id="A0A8B6X5Q9"/>
<keyword evidence="1" id="KW-1185">Reference proteome</keyword>
<dbReference type="PANTHER" id="PTHR38765">
    <property type="entry name" value="DUF484 DOMAIN-CONTAINING PROTEIN"/>
    <property type="match status" value="1"/>
</dbReference>
<dbReference type="OrthoDB" id="8525200at2"/>
<protein>
    <submittedName>
        <fullName evidence="2">DUF484 family protein</fullName>
    </submittedName>
</protein>
<reference evidence="2" key="1">
    <citation type="submission" date="2025-08" db="UniProtKB">
        <authorList>
            <consortium name="RefSeq"/>
        </authorList>
    </citation>
    <scope>IDENTIFICATION</scope>
</reference>
<dbReference type="InterPro" id="IPR029016">
    <property type="entry name" value="GAF-like_dom_sf"/>
</dbReference>
<dbReference type="Proteomes" id="UP000675920">
    <property type="component" value="Unplaced"/>
</dbReference>
<dbReference type="InterPro" id="IPR007435">
    <property type="entry name" value="DUF484"/>
</dbReference>
<dbReference type="RefSeq" id="WP_028312430.1">
    <property type="nucleotide sequence ID" value="NZ_AXWS01000019.1"/>
</dbReference>
<evidence type="ECO:0000313" key="2">
    <source>
        <dbReference type="RefSeq" id="WP_028312430.1"/>
    </source>
</evidence>
<evidence type="ECO:0000313" key="1">
    <source>
        <dbReference type="Proteomes" id="UP000675920"/>
    </source>
</evidence>
<organism evidence="1 2">
    <name type="scientific">Derxia gummosa DSM 723</name>
    <dbReference type="NCBI Taxonomy" id="1121388"/>
    <lineage>
        <taxon>Bacteria</taxon>
        <taxon>Pseudomonadati</taxon>
        <taxon>Pseudomonadota</taxon>
        <taxon>Betaproteobacteria</taxon>
        <taxon>Burkholderiales</taxon>
        <taxon>Alcaligenaceae</taxon>
        <taxon>Derxia</taxon>
    </lineage>
</organism>